<dbReference type="EMBL" id="BDQV01000726">
    <property type="protein sequence ID" value="GAY67573.1"/>
    <property type="molecule type" value="Genomic_DNA"/>
</dbReference>
<proteinExistence type="predicted"/>
<comment type="caution">
    <text evidence="1">The sequence shown here is derived from an EMBL/GenBank/DDBJ whole genome shotgun (WGS) entry which is preliminary data.</text>
</comment>
<gene>
    <name evidence="1" type="ORF">CUMW_257590</name>
</gene>
<keyword evidence="2" id="KW-1185">Reference proteome</keyword>
<reference evidence="1 2" key="1">
    <citation type="journal article" date="2017" name="Front. Genet.">
        <title>Draft sequencing of the heterozygous diploid genome of Satsuma (Citrus unshiu Marc.) using a hybrid assembly approach.</title>
        <authorList>
            <person name="Shimizu T."/>
            <person name="Tanizawa Y."/>
            <person name="Mochizuki T."/>
            <person name="Nagasaki H."/>
            <person name="Yoshioka T."/>
            <person name="Toyoda A."/>
            <person name="Fujiyama A."/>
            <person name="Kaminuma E."/>
            <person name="Nakamura Y."/>
        </authorList>
    </citation>
    <scope>NUCLEOTIDE SEQUENCE [LARGE SCALE GENOMIC DNA]</scope>
    <source>
        <strain evidence="2">cv. Miyagawa wase</strain>
    </source>
</reference>
<organism evidence="1 2">
    <name type="scientific">Citrus unshiu</name>
    <name type="common">Satsuma mandarin</name>
    <name type="synonym">Citrus nobilis var. unshiu</name>
    <dbReference type="NCBI Taxonomy" id="55188"/>
    <lineage>
        <taxon>Eukaryota</taxon>
        <taxon>Viridiplantae</taxon>
        <taxon>Streptophyta</taxon>
        <taxon>Embryophyta</taxon>
        <taxon>Tracheophyta</taxon>
        <taxon>Spermatophyta</taxon>
        <taxon>Magnoliopsida</taxon>
        <taxon>eudicotyledons</taxon>
        <taxon>Gunneridae</taxon>
        <taxon>Pentapetalae</taxon>
        <taxon>rosids</taxon>
        <taxon>malvids</taxon>
        <taxon>Sapindales</taxon>
        <taxon>Rutaceae</taxon>
        <taxon>Aurantioideae</taxon>
        <taxon>Citrus</taxon>
    </lineage>
</organism>
<dbReference type="Proteomes" id="UP000236630">
    <property type="component" value="Unassembled WGS sequence"/>
</dbReference>
<evidence type="ECO:0000313" key="1">
    <source>
        <dbReference type="EMBL" id="GAY67573.1"/>
    </source>
</evidence>
<accession>A0A2H5QSK9</accession>
<sequence>MFDLTGSDKGGVHRTKSAAAKIDVHWNGNMKTWHDIPMNELKPPWTKHTSPPIVMLRDVKGLQAEEVLPQMMVLSIEEIEKQSIEVAIKKLGAGIMGYRNLRCTLTLGS</sequence>
<name>A0A2H5QSK9_CITUN</name>
<dbReference type="AlphaFoldDB" id="A0A2H5QSK9"/>
<feature type="non-terminal residue" evidence="1">
    <location>
        <position position="109"/>
    </location>
</feature>
<evidence type="ECO:0000313" key="2">
    <source>
        <dbReference type="Proteomes" id="UP000236630"/>
    </source>
</evidence>
<protein>
    <submittedName>
        <fullName evidence="1">Uncharacterized protein</fullName>
    </submittedName>
</protein>